<evidence type="ECO:0000313" key="1">
    <source>
        <dbReference type="EMBL" id="PKB96008.1"/>
    </source>
</evidence>
<reference evidence="1 2" key="1">
    <citation type="submission" date="2016-04" db="EMBL/GenBank/DDBJ databases">
        <title>Genome analyses suggest a sexual origin of heterokaryosis in a supposedly ancient asexual fungus.</title>
        <authorList>
            <person name="Ropars J."/>
            <person name="Sedzielewska K."/>
            <person name="Noel J."/>
            <person name="Charron P."/>
            <person name="Farinelli L."/>
            <person name="Marton T."/>
            <person name="Kruger M."/>
            <person name="Pelin A."/>
            <person name="Brachmann A."/>
            <person name="Corradi N."/>
        </authorList>
    </citation>
    <scope>NUCLEOTIDE SEQUENCE [LARGE SCALE GENOMIC DNA]</scope>
    <source>
        <strain evidence="1 2">A5</strain>
    </source>
</reference>
<dbReference type="VEuPathDB" id="FungiDB:FUN_008753"/>
<evidence type="ECO:0000313" key="2">
    <source>
        <dbReference type="Proteomes" id="UP000232722"/>
    </source>
</evidence>
<organism evidence="1 2">
    <name type="scientific">Rhizophagus irregularis</name>
    <dbReference type="NCBI Taxonomy" id="588596"/>
    <lineage>
        <taxon>Eukaryota</taxon>
        <taxon>Fungi</taxon>
        <taxon>Fungi incertae sedis</taxon>
        <taxon>Mucoromycota</taxon>
        <taxon>Glomeromycotina</taxon>
        <taxon>Glomeromycetes</taxon>
        <taxon>Glomerales</taxon>
        <taxon>Glomeraceae</taxon>
        <taxon>Rhizophagus</taxon>
    </lineage>
</organism>
<accession>A0A2N0NN50</accession>
<protein>
    <submittedName>
        <fullName evidence="1">Uncharacterized protein</fullName>
    </submittedName>
</protein>
<name>A0A2N0NN50_9GLOM</name>
<sequence>MTLKEYPYLSLLYYNDECNDGYEFKSSGLCLGCENEYSKGKILDQYSNLYREFNSENFDYYGITDGTSYPLCKLDHDDEETIEEKKEGHQDCKLPSDIKEKFLFMVKTRGESRTFQLEAAEQICDRTVVKFFICCGVSFRLIEHPFFIDMVKSLYLEYDPSSANTLSQDFLYEELANIVVDQHLELKRTKNLMLGFDG</sequence>
<dbReference type="EMBL" id="LLXJ01004262">
    <property type="protein sequence ID" value="PKB96008.1"/>
    <property type="molecule type" value="Genomic_DNA"/>
</dbReference>
<dbReference type="VEuPathDB" id="FungiDB:RhiirA1_477695"/>
<proteinExistence type="predicted"/>
<dbReference type="Proteomes" id="UP000232722">
    <property type="component" value="Unassembled WGS sequence"/>
</dbReference>
<dbReference type="AlphaFoldDB" id="A0A2N0NN50"/>
<reference evidence="1 2" key="2">
    <citation type="submission" date="2017-09" db="EMBL/GenBank/DDBJ databases">
        <title>Extensive intraspecific genome diversity in a model arbuscular mycorrhizal fungus.</title>
        <authorList>
            <person name="Chen E.C."/>
            <person name="Morin E."/>
            <person name="Beaudet D."/>
            <person name="Noel J."/>
            <person name="Ndikumana S."/>
            <person name="Charron P."/>
            <person name="St-Onge C."/>
            <person name="Giorgi J."/>
            <person name="Grigoriev I.V."/>
            <person name="Roux C."/>
            <person name="Martin F.M."/>
            <person name="Corradi N."/>
        </authorList>
    </citation>
    <scope>NUCLEOTIDE SEQUENCE [LARGE SCALE GENOMIC DNA]</scope>
    <source>
        <strain evidence="1 2">A5</strain>
    </source>
</reference>
<comment type="caution">
    <text evidence="1">The sequence shown here is derived from an EMBL/GenBank/DDBJ whole genome shotgun (WGS) entry which is preliminary data.</text>
</comment>
<gene>
    <name evidence="1" type="ORF">RhiirA5_435644</name>
</gene>